<sequence>MFNLEGSNVYAGMAIFPSLKALSKHSSLSASYVPTTRRHCQRNAPKVERIVVSKETHAVHQCTASENRHTADGITYVTIYAEITKARRTDGALFIKCAASILITSTTFVLRRVKNVTLI</sequence>
<dbReference type="Proteomes" id="UP000215127">
    <property type="component" value="Chromosome 10"/>
</dbReference>
<accession>A0A1X7S6D9</accession>
<name>A0A1X7S6D9_ZYMT9</name>
<evidence type="ECO:0000313" key="2">
    <source>
        <dbReference type="Proteomes" id="UP000215127"/>
    </source>
</evidence>
<evidence type="ECO:0000313" key="1">
    <source>
        <dbReference type="EMBL" id="SMQ54787.1"/>
    </source>
</evidence>
<organism evidence="1 2">
    <name type="scientific">Zymoseptoria tritici (strain ST99CH_3D7)</name>
    <dbReference type="NCBI Taxonomy" id="1276538"/>
    <lineage>
        <taxon>Eukaryota</taxon>
        <taxon>Fungi</taxon>
        <taxon>Dikarya</taxon>
        <taxon>Ascomycota</taxon>
        <taxon>Pezizomycotina</taxon>
        <taxon>Dothideomycetes</taxon>
        <taxon>Dothideomycetidae</taxon>
        <taxon>Mycosphaerellales</taxon>
        <taxon>Mycosphaerellaceae</taxon>
        <taxon>Zymoseptoria</taxon>
    </lineage>
</organism>
<reference evidence="1 2" key="1">
    <citation type="submission" date="2016-06" db="EMBL/GenBank/DDBJ databases">
        <authorList>
            <person name="Kjaerup R.B."/>
            <person name="Dalgaard T.S."/>
            <person name="Juul-Madsen H.R."/>
        </authorList>
    </citation>
    <scope>NUCLEOTIDE SEQUENCE [LARGE SCALE GENOMIC DNA]</scope>
</reference>
<proteinExistence type="predicted"/>
<dbReference type="AlphaFoldDB" id="A0A1X7S6D9"/>
<gene>
    <name evidence="1" type="ORF">ZT3D7_G9942</name>
</gene>
<keyword evidence="2" id="KW-1185">Reference proteome</keyword>
<dbReference type="EMBL" id="LT853701">
    <property type="protein sequence ID" value="SMQ54787.1"/>
    <property type="molecule type" value="Genomic_DNA"/>
</dbReference>
<protein>
    <submittedName>
        <fullName evidence="1">Uncharacterized protein</fullName>
    </submittedName>
</protein>